<dbReference type="VEuPathDB" id="MicrosporidiaDB:G9O61_00g016250"/>
<dbReference type="Proteomes" id="UP000034350">
    <property type="component" value="Unassembled WGS sequence"/>
</dbReference>
<dbReference type="GeneID" id="36320150"/>
<sequence>MTSFSHNNITVEYLQSLLNGSLSAREVLELIKHVHIFLLNEFNVEVIRLLLDIILYVKKDECFDAFIELYFDFKNSADFINIILQCKDVYFLRFFRYLRDLDIDKTDWNNYIKNTIL</sequence>
<organism evidence="1 2">
    <name type="scientific">Vairimorpha ceranae</name>
    <dbReference type="NCBI Taxonomy" id="40302"/>
    <lineage>
        <taxon>Eukaryota</taxon>
        <taxon>Fungi</taxon>
        <taxon>Fungi incertae sedis</taxon>
        <taxon>Microsporidia</taxon>
        <taxon>Nosematidae</taxon>
        <taxon>Vairimorpha</taxon>
    </lineage>
</organism>
<comment type="caution">
    <text evidence="1">The sequence shown here is derived from an EMBL/GenBank/DDBJ whole genome shotgun (WGS) entry which is preliminary data.</text>
</comment>
<proteinExistence type="predicted"/>
<reference evidence="1 2" key="1">
    <citation type="journal article" date="2015" name="Environ. Microbiol.">
        <title>Genome analyses suggest the presence of polyploidy and recent human-driven expansions in eight global populations of the honeybee pathogen Nosema ceranae.</title>
        <authorList>
            <person name="Pelin A."/>
            <person name="Selman M."/>
            <person name="Aris-Brosou S."/>
            <person name="Farinelli L."/>
            <person name="Corradi N."/>
        </authorList>
    </citation>
    <scope>NUCLEOTIDE SEQUENCE [LARGE SCALE GENOMIC DNA]</scope>
    <source>
        <strain evidence="1 2">PA08 1199</strain>
    </source>
</reference>
<gene>
    <name evidence="1" type="ORF">AAJ76_3300038439</name>
</gene>
<dbReference type="VEuPathDB" id="MicrosporidiaDB:AAJ76_3300038439"/>
<dbReference type="AlphaFoldDB" id="A0A0F9YR81"/>
<protein>
    <submittedName>
        <fullName evidence="1">Uncharacterized protein</fullName>
    </submittedName>
</protein>
<evidence type="ECO:0000313" key="1">
    <source>
        <dbReference type="EMBL" id="KKO75092.1"/>
    </source>
</evidence>
<name>A0A0F9YR81_9MICR</name>
<dbReference type="EMBL" id="JPQZ01000033">
    <property type="protein sequence ID" value="KKO75092.1"/>
    <property type="molecule type" value="Genomic_DNA"/>
</dbReference>
<dbReference type="RefSeq" id="XP_024330834.1">
    <property type="nucleotide sequence ID" value="XM_024475216.1"/>
</dbReference>
<evidence type="ECO:0000313" key="2">
    <source>
        <dbReference type="Proteomes" id="UP000034350"/>
    </source>
</evidence>
<accession>A0A0F9YR81</accession>
<keyword evidence="2" id="KW-1185">Reference proteome</keyword>